<comment type="catalytic activity">
    <reaction evidence="12">
        <text>L-threonyl-[protein] + ATP = O-phospho-L-threonyl-[protein] + ADP + H(+)</text>
        <dbReference type="Rhea" id="RHEA:46608"/>
        <dbReference type="Rhea" id="RHEA-COMP:11060"/>
        <dbReference type="Rhea" id="RHEA-COMP:11605"/>
        <dbReference type="ChEBI" id="CHEBI:15378"/>
        <dbReference type="ChEBI" id="CHEBI:30013"/>
        <dbReference type="ChEBI" id="CHEBI:30616"/>
        <dbReference type="ChEBI" id="CHEBI:61977"/>
        <dbReference type="ChEBI" id="CHEBI:456216"/>
        <dbReference type="EC" id="2.7.11.1"/>
    </reaction>
</comment>
<dbReference type="PROSITE" id="PS50011">
    <property type="entry name" value="PROTEIN_KINASE_DOM"/>
    <property type="match status" value="1"/>
</dbReference>
<dbReference type="CDD" id="cd07830">
    <property type="entry name" value="STKc_MAK_like"/>
    <property type="match status" value="1"/>
</dbReference>
<reference evidence="19" key="1">
    <citation type="submission" date="2012-12" db="EMBL/GenBank/DDBJ databases">
        <authorList>
            <person name="Hellsten U."/>
            <person name="Grimwood J."/>
            <person name="Chapman J.A."/>
            <person name="Shapiro H."/>
            <person name="Aerts A."/>
            <person name="Otillar R.P."/>
            <person name="Terry A.Y."/>
            <person name="Boore J.L."/>
            <person name="Simakov O."/>
            <person name="Marletaz F."/>
            <person name="Cho S.-J."/>
            <person name="Edsinger-Gonzales E."/>
            <person name="Havlak P."/>
            <person name="Kuo D.-H."/>
            <person name="Larsson T."/>
            <person name="Lv J."/>
            <person name="Arendt D."/>
            <person name="Savage R."/>
            <person name="Osoegawa K."/>
            <person name="de Jong P."/>
            <person name="Lindberg D.R."/>
            <person name="Seaver E.C."/>
            <person name="Weisblat D.A."/>
            <person name="Putnam N.H."/>
            <person name="Grigoriev I.V."/>
            <person name="Rokhsar D.S."/>
        </authorList>
    </citation>
    <scope>NUCLEOTIDE SEQUENCE</scope>
</reference>
<evidence type="ECO:0000256" key="14">
    <source>
        <dbReference type="PROSITE-ProRule" id="PRU10141"/>
    </source>
</evidence>
<evidence type="ECO:0000256" key="8">
    <source>
        <dbReference type="ARBA" id="ARBA00022777"/>
    </source>
</evidence>
<evidence type="ECO:0000256" key="15">
    <source>
        <dbReference type="RuleBase" id="RU000304"/>
    </source>
</evidence>
<proteinExistence type="inferred from homology"/>
<keyword evidence="9 14" id="KW-0067">ATP-binding</keyword>
<dbReference type="GO" id="GO:0005634">
    <property type="term" value="C:nucleus"/>
    <property type="evidence" value="ECO:0000318"/>
    <property type="project" value="GO_Central"/>
</dbReference>
<evidence type="ECO:0000256" key="1">
    <source>
        <dbReference type="ARBA" id="ARBA00001946"/>
    </source>
</evidence>
<dbReference type="STRING" id="6412.T1G330"/>
<comment type="cofactor">
    <cofactor evidence="1">
        <name>Mg(2+)</name>
        <dbReference type="ChEBI" id="CHEBI:18420"/>
    </cofactor>
</comment>
<reference evidence="17 19" key="2">
    <citation type="journal article" date="2013" name="Nature">
        <title>Insights into bilaterian evolution from three spiralian genomes.</title>
        <authorList>
            <person name="Simakov O."/>
            <person name="Marletaz F."/>
            <person name="Cho S.J."/>
            <person name="Edsinger-Gonzales E."/>
            <person name="Havlak P."/>
            <person name="Hellsten U."/>
            <person name="Kuo D.H."/>
            <person name="Larsson T."/>
            <person name="Lv J."/>
            <person name="Arendt D."/>
            <person name="Savage R."/>
            <person name="Osoegawa K."/>
            <person name="de Jong P."/>
            <person name="Grimwood J."/>
            <person name="Chapman J.A."/>
            <person name="Shapiro H."/>
            <person name="Aerts A."/>
            <person name="Otillar R.P."/>
            <person name="Terry A.Y."/>
            <person name="Boore J.L."/>
            <person name="Grigoriev I.V."/>
            <person name="Lindberg D.R."/>
            <person name="Seaver E.C."/>
            <person name="Weisblat D.A."/>
            <person name="Putnam N.H."/>
            <person name="Rokhsar D.S."/>
        </authorList>
    </citation>
    <scope>NUCLEOTIDE SEQUENCE</scope>
</reference>
<keyword evidence="6" id="KW-0479">Metal-binding</keyword>
<dbReference type="FunFam" id="3.30.200.20:FF:000071">
    <property type="entry name" value="serine/threonine-protein kinase MAK isoform X1"/>
    <property type="match status" value="1"/>
</dbReference>
<dbReference type="PROSITE" id="PS00108">
    <property type="entry name" value="PROTEIN_KINASE_ST"/>
    <property type="match status" value="1"/>
</dbReference>
<dbReference type="InterPro" id="IPR011009">
    <property type="entry name" value="Kinase-like_dom_sf"/>
</dbReference>
<evidence type="ECO:0000256" key="2">
    <source>
        <dbReference type="ARBA" id="ARBA00004138"/>
    </source>
</evidence>
<comment type="catalytic activity">
    <reaction evidence="13">
        <text>L-seryl-[protein] + ATP = O-phospho-L-seryl-[protein] + ADP + H(+)</text>
        <dbReference type="Rhea" id="RHEA:17989"/>
        <dbReference type="Rhea" id="RHEA-COMP:9863"/>
        <dbReference type="Rhea" id="RHEA-COMP:11604"/>
        <dbReference type="ChEBI" id="CHEBI:15378"/>
        <dbReference type="ChEBI" id="CHEBI:29999"/>
        <dbReference type="ChEBI" id="CHEBI:30616"/>
        <dbReference type="ChEBI" id="CHEBI:83421"/>
        <dbReference type="ChEBI" id="CHEBI:456216"/>
        <dbReference type="EC" id="2.7.11.1"/>
    </reaction>
</comment>
<evidence type="ECO:0000259" key="16">
    <source>
        <dbReference type="PROSITE" id="PS50011"/>
    </source>
</evidence>
<evidence type="ECO:0000313" key="19">
    <source>
        <dbReference type="Proteomes" id="UP000015101"/>
    </source>
</evidence>
<dbReference type="CTD" id="20215478"/>
<comment type="subcellular location">
    <subcellularLocation>
        <location evidence="2">Cell projection</location>
        <location evidence="2">Cilium</location>
    </subcellularLocation>
</comment>
<reference evidence="18" key="3">
    <citation type="submission" date="2015-06" db="UniProtKB">
        <authorList>
            <consortium name="EnsemblMetazoa"/>
        </authorList>
    </citation>
    <scope>IDENTIFICATION</scope>
</reference>
<dbReference type="RefSeq" id="XP_009016515.1">
    <property type="nucleotide sequence ID" value="XM_009018267.1"/>
</dbReference>
<dbReference type="InterPro" id="IPR008271">
    <property type="entry name" value="Ser/Thr_kinase_AS"/>
</dbReference>
<dbReference type="PROSITE" id="PS00107">
    <property type="entry name" value="PROTEIN_KINASE_ATP"/>
    <property type="match status" value="1"/>
</dbReference>
<evidence type="ECO:0000256" key="11">
    <source>
        <dbReference type="ARBA" id="ARBA00023273"/>
    </source>
</evidence>
<dbReference type="OMA" id="LLHDTHY"/>
<dbReference type="AlphaFoldDB" id="T1G330"/>
<name>T1G330_HELRO</name>
<dbReference type="eggNOG" id="KOG0661">
    <property type="taxonomic scope" value="Eukaryota"/>
</dbReference>
<dbReference type="EC" id="2.7.11.1" evidence="3"/>
<dbReference type="PANTHER" id="PTHR24055">
    <property type="entry name" value="MITOGEN-ACTIVATED PROTEIN KINASE"/>
    <property type="match status" value="1"/>
</dbReference>
<dbReference type="EMBL" id="KB096365">
    <property type="protein sequence ID" value="ESO05200.1"/>
    <property type="molecule type" value="Genomic_DNA"/>
</dbReference>
<keyword evidence="4 15" id="KW-0723">Serine/threonine-protein kinase</keyword>
<evidence type="ECO:0000256" key="4">
    <source>
        <dbReference type="ARBA" id="ARBA00022527"/>
    </source>
</evidence>
<dbReference type="KEGG" id="hro:HELRODRAFT_77715"/>
<feature type="domain" description="Protein kinase" evidence="16">
    <location>
        <begin position="4"/>
        <end position="284"/>
    </location>
</feature>
<dbReference type="GeneID" id="20215478"/>
<sequence>MENYQLTKQLGDGTYGSVLLATCKKTGEKVAIKKMKKKFYNWDECLKLRELQSLKKLNHANIVKLKELIRENDVLYFVFEYMKENLYQLTKNRDKLFPESTVRNITYQILQGLAYMHKHGYFHRDMKPENLLCNGPECVKIADFGLARETRSRPPYTDYVSTRWYRAPEVLLRSLNYNSPIDLWALGCIVAELYTLRPLFPGSSEIDELFKICSILGAPSKNDWPDGHKLAASMNFRWPQVIPTPLDQVVQNATLDGLNLMNQLLLWDPQKRPSAQAALQHSFFRVGQNFGGQTHVQPNTAPPALPALQPQHAHSNQVEFNWSSKNNTV</sequence>
<dbReference type="Pfam" id="PF00069">
    <property type="entry name" value="Pkinase"/>
    <property type="match status" value="1"/>
</dbReference>
<keyword evidence="11" id="KW-0966">Cell projection</keyword>
<keyword evidence="19" id="KW-1185">Reference proteome</keyword>
<evidence type="ECO:0000256" key="6">
    <source>
        <dbReference type="ARBA" id="ARBA00022723"/>
    </source>
</evidence>
<evidence type="ECO:0000313" key="17">
    <source>
        <dbReference type="EMBL" id="ESO05200.1"/>
    </source>
</evidence>
<dbReference type="HOGENOM" id="CLU_000288_181_1_1"/>
<keyword evidence="5" id="KW-0808">Transferase</keyword>
<dbReference type="FunFam" id="1.10.510.10:FF:000685">
    <property type="entry name" value="Serine/threonine-protein kinase dyf-5"/>
    <property type="match status" value="1"/>
</dbReference>
<keyword evidence="8" id="KW-0418">Kinase</keyword>
<dbReference type="InterPro" id="IPR050117">
    <property type="entry name" value="MAPK"/>
</dbReference>
<evidence type="ECO:0000256" key="10">
    <source>
        <dbReference type="ARBA" id="ARBA00022842"/>
    </source>
</evidence>
<dbReference type="Gene3D" id="1.10.510.10">
    <property type="entry name" value="Transferase(Phosphotransferase) domain 1"/>
    <property type="match status" value="1"/>
</dbReference>
<dbReference type="Gene3D" id="3.30.200.20">
    <property type="entry name" value="Phosphorylase Kinase, domain 1"/>
    <property type="match status" value="1"/>
</dbReference>
<dbReference type="SUPFAM" id="SSF56112">
    <property type="entry name" value="Protein kinase-like (PK-like)"/>
    <property type="match status" value="1"/>
</dbReference>
<evidence type="ECO:0000313" key="18">
    <source>
        <dbReference type="EnsemblMetazoa" id="HelroP77715"/>
    </source>
</evidence>
<dbReference type="GO" id="GO:0005929">
    <property type="term" value="C:cilium"/>
    <property type="evidence" value="ECO:0000318"/>
    <property type="project" value="GO_Central"/>
</dbReference>
<dbReference type="InterPro" id="IPR017441">
    <property type="entry name" value="Protein_kinase_ATP_BS"/>
</dbReference>
<dbReference type="Proteomes" id="UP000015101">
    <property type="component" value="Unassembled WGS sequence"/>
</dbReference>
<accession>T1G330</accession>
<organism evidence="18 19">
    <name type="scientific">Helobdella robusta</name>
    <name type="common">Californian leech</name>
    <dbReference type="NCBI Taxonomy" id="6412"/>
    <lineage>
        <taxon>Eukaryota</taxon>
        <taxon>Metazoa</taxon>
        <taxon>Spiralia</taxon>
        <taxon>Lophotrochozoa</taxon>
        <taxon>Annelida</taxon>
        <taxon>Clitellata</taxon>
        <taxon>Hirudinea</taxon>
        <taxon>Rhynchobdellida</taxon>
        <taxon>Glossiphoniidae</taxon>
        <taxon>Helobdella</taxon>
    </lineage>
</organism>
<dbReference type="GO" id="GO:0004674">
    <property type="term" value="F:protein serine/threonine kinase activity"/>
    <property type="evidence" value="ECO:0000318"/>
    <property type="project" value="GO_Central"/>
</dbReference>
<comment type="similarity">
    <text evidence="15">Belongs to the protein kinase superfamily.</text>
</comment>
<protein>
    <recommendedName>
        <fullName evidence="3">non-specific serine/threonine protein kinase</fullName>
        <ecNumber evidence="3">2.7.11.1</ecNumber>
    </recommendedName>
</protein>
<evidence type="ECO:0000256" key="3">
    <source>
        <dbReference type="ARBA" id="ARBA00012513"/>
    </source>
</evidence>
<dbReference type="InParanoid" id="T1G330"/>
<evidence type="ECO:0000256" key="9">
    <source>
        <dbReference type="ARBA" id="ARBA00022840"/>
    </source>
</evidence>
<dbReference type="EnsemblMetazoa" id="HelroT77715">
    <property type="protein sequence ID" value="HelroP77715"/>
    <property type="gene ID" value="HelroG77715"/>
</dbReference>
<dbReference type="GO" id="GO:0005737">
    <property type="term" value="C:cytoplasm"/>
    <property type="evidence" value="ECO:0000318"/>
    <property type="project" value="GO_Central"/>
</dbReference>
<dbReference type="GO" id="GO:0060271">
    <property type="term" value="P:cilium assembly"/>
    <property type="evidence" value="ECO:0000318"/>
    <property type="project" value="GO_Central"/>
</dbReference>
<dbReference type="OrthoDB" id="2158884at2759"/>
<dbReference type="GO" id="GO:0035556">
    <property type="term" value="P:intracellular signal transduction"/>
    <property type="evidence" value="ECO:0000318"/>
    <property type="project" value="GO_Central"/>
</dbReference>
<dbReference type="GO" id="GO:0005524">
    <property type="term" value="F:ATP binding"/>
    <property type="evidence" value="ECO:0007669"/>
    <property type="project" value="UniProtKB-UniRule"/>
</dbReference>
<dbReference type="InterPro" id="IPR000719">
    <property type="entry name" value="Prot_kinase_dom"/>
</dbReference>
<keyword evidence="10" id="KW-0460">Magnesium</keyword>
<gene>
    <name evidence="18" type="primary">20215478</name>
    <name evidence="17" type="ORF">HELRODRAFT_77715</name>
</gene>
<evidence type="ECO:0000256" key="5">
    <source>
        <dbReference type="ARBA" id="ARBA00022679"/>
    </source>
</evidence>
<evidence type="ECO:0000256" key="12">
    <source>
        <dbReference type="ARBA" id="ARBA00047899"/>
    </source>
</evidence>
<feature type="binding site" evidence="14">
    <location>
        <position position="34"/>
    </location>
    <ligand>
        <name>ATP</name>
        <dbReference type="ChEBI" id="CHEBI:30616"/>
    </ligand>
</feature>
<dbReference type="EMBL" id="AMQM01003891">
    <property type="status" value="NOT_ANNOTATED_CDS"/>
    <property type="molecule type" value="Genomic_DNA"/>
</dbReference>
<evidence type="ECO:0000256" key="13">
    <source>
        <dbReference type="ARBA" id="ARBA00048679"/>
    </source>
</evidence>
<keyword evidence="7 14" id="KW-0547">Nucleotide-binding</keyword>
<evidence type="ECO:0000256" key="7">
    <source>
        <dbReference type="ARBA" id="ARBA00022741"/>
    </source>
</evidence>
<dbReference type="GO" id="GO:0042073">
    <property type="term" value="P:intraciliary transport"/>
    <property type="evidence" value="ECO:0000318"/>
    <property type="project" value="GO_Central"/>
</dbReference>
<dbReference type="GO" id="GO:0046872">
    <property type="term" value="F:metal ion binding"/>
    <property type="evidence" value="ECO:0007669"/>
    <property type="project" value="UniProtKB-KW"/>
</dbReference>
<dbReference type="SMART" id="SM00220">
    <property type="entry name" value="S_TKc"/>
    <property type="match status" value="1"/>
</dbReference>